<keyword evidence="5" id="KW-0539">Nucleus</keyword>
<evidence type="ECO:0000259" key="7">
    <source>
        <dbReference type="Pfam" id="PF03178"/>
    </source>
</evidence>
<gene>
    <name evidence="10 12" type="primary">teg-4</name>
    <name evidence="10" type="ORF">CELE_K02F2.3</name>
    <name evidence="12" type="ORF">K02F2.3</name>
</gene>
<organism evidence="10 11">
    <name type="scientific">Caenorhabditis elegans</name>
    <dbReference type="NCBI Taxonomy" id="6239"/>
    <lineage>
        <taxon>Eukaryota</taxon>
        <taxon>Metazoa</taxon>
        <taxon>Ecdysozoa</taxon>
        <taxon>Nematoda</taxon>
        <taxon>Chromadorea</taxon>
        <taxon>Rhabditida</taxon>
        <taxon>Rhabditina</taxon>
        <taxon>Rhabditomorpha</taxon>
        <taxon>Rhabditoidea</taxon>
        <taxon>Rhabditidae</taxon>
        <taxon>Peloderinae</taxon>
        <taxon>Caenorhabditis</taxon>
    </lineage>
</organism>
<dbReference type="PIR" id="T32916">
    <property type="entry name" value="T32916"/>
</dbReference>
<dbReference type="GO" id="GO:0005681">
    <property type="term" value="C:spliceosomal complex"/>
    <property type="evidence" value="ECO:0007669"/>
    <property type="project" value="UniProtKB-KW"/>
</dbReference>
<dbReference type="Bgee" id="WBGene00019323">
    <property type="expression patterns" value="Expressed in germ line (C elegans) and 4 other cell types or tissues"/>
</dbReference>
<dbReference type="InParanoid" id="O44985"/>
<accession>O44985</accession>
<dbReference type="InterPro" id="IPR050358">
    <property type="entry name" value="RSE1/DDB1/CFT1"/>
</dbReference>
<dbReference type="GeneID" id="172406"/>
<dbReference type="SUPFAM" id="SSF50978">
    <property type="entry name" value="WD40 repeat-like"/>
    <property type="match status" value="1"/>
</dbReference>
<dbReference type="FunCoup" id="O44985">
    <property type="interactions" value="3421"/>
</dbReference>
<dbReference type="Gene3D" id="1.10.150.910">
    <property type="match status" value="1"/>
</dbReference>
<dbReference type="KEGG" id="cel:CELE_K02F2.3"/>
<dbReference type="FunFam" id="2.130.10.10:FF:001143">
    <property type="entry name" value="Pre-mRNA-splicing factor rse-1, putative"/>
    <property type="match status" value="1"/>
</dbReference>
<dbReference type="InterPro" id="IPR018846">
    <property type="entry name" value="Beta-prop_RSE1/DDB1/CPSF1_1st"/>
</dbReference>
<dbReference type="Reactome" id="R-CEL-72165">
    <property type="pathway name" value="mRNA Splicing - Minor Pathway"/>
</dbReference>
<dbReference type="HOGENOM" id="CLU_003246_0_0_1"/>
<dbReference type="InterPro" id="IPR036322">
    <property type="entry name" value="WD40_repeat_dom_sf"/>
</dbReference>
<dbReference type="Gene3D" id="2.130.10.10">
    <property type="entry name" value="YVTN repeat-like/Quinoprotein amine dehydrogenase"/>
    <property type="match status" value="3"/>
</dbReference>
<dbReference type="eggNOG" id="KOG1898">
    <property type="taxonomic scope" value="Eukaryota"/>
</dbReference>
<feature type="domain" description="RSE1/DDB1/CPSF1 first beta-propeller" evidence="8">
    <location>
        <begin position="13"/>
        <end position="381"/>
    </location>
</feature>
<dbReference type="InterPro" id="IPR004871">
    <property type="entry name" value="RSE1/DDB1/CPSF1_C"/>
</dbReference>
<sequence length="1220" mass="135100">MHLYNLTLQGQSAINQAIQGNFSGTPKAQEIVVGRGSALELLTLDTVTGKIKVMCHQDIFGIVRSLLAFRLTAGTRDFIAVGSDSGRIVILQYNAEKTCFERLHQETFGKTGCRRIVPGHFLVGDPRGRALMIGAVERQKLVYIMNRDSEAHLTISSPLEAHKHHTLCYAMVGIDVGFENPTFACLEFDYEDADNDPTGEAAKRTQQTLTFYELDLGLNHVVRKYAEPLNDPGNLLIAVPGGNDGPSGVIVCCENYLVYKNLGDQPDIRCPIPRRRNELDDADRTMLIIATATHKTKNMYFFLVQAENGDIFKVTLETDEDLVSEMKLKYFDTVPPANALCILKSGFLFVAAEFGNHELYQIASLGEGDDDEFSSAMGFGENDAAFFEPHELKSLIPIDSMDSLSPLTDAVIGDIAREDAAQIYSLVGRGARSSLKVLRNGLEISEMAVSDLPGNPNAVWTVKKNIEDQYDSYIVVSFVNATLALTIGDTVEEASDSGFLPTTPTIGCAMIGDDSLVQIYSEGIRHIRADKRINEWKAPPRRQIVKCAVNRRQVAVALTGGELVYFELDLNGTLNEFTERKLFNADIACMTFSEISEGELNSRFLALGTVDNAVRIISLDPNDMLMPLSTQSLPCPPESILLIDTPNEDGKGVAAVHLNIGLQNGCLFRNTVDNVTGAIMDTRTRYLGTRPVKLFKVQCQGRSAILCTSSRSWLLYHFQRRFHLTPLSYANLEYAASFCSNQCSEGIVAISASTLRIIAAEKLGVAFNVQSFEHKMTPRRVAVHPSMPCLIVIETDHASYTEVTKNIKRNQMAADVEAMASDETEAQLAQEIATNLRERRLDERVYGAPRAARGKWASAISLISATSGDKLSYFELPQDENAKCVALVQFSKHPNEAMVLVGCGVNEVLNVHDIDPNDTSIRPTRGCVYTFHLSANGDRFDFLHRTETPLPVGAIHDFRGMALVGFGRFLRMYDIGQKKLLAKCENKNFPVSIVNIQSTGQRIIVSDSQESVHFLRYRKGDNQLVVFADDTTPRYVTCVCVLDYHTVAVADKFGNLAVVRLPERVNEDVQDDPTVSKSVWDRGWLNGASQKVELVSNFFIGDTITSLQKTSLMPGANEALVYTTIGGAIGCLVSFMSKDEVDFFTNLEMHVRSEYPPLCGRDHLAYRSYYAPCKSVIDGDICEQFSLMDTQKQKDVAEELGKTVSEISKKLEDIRTRYAF</sequence>
<reference evidence="10 11" key="1">
    <citation type="journal article" date="1998" name="Science">
        <title>Genome sequence of the nematode C. elegans: a platform for investigating biology.</title>
        <authorList>
            <consortium name="The C. elegans sequencing consortium"/>
            <person name="Sulson J.E."/>
            <person name="Waterston R."/>
        </authorList>
    </citation>
    <scope>NUCLEOTIDE SEQUENCE [LARGE SCALE GENOMIC DNA]</scope>
    <source>
        <strain evidence="10 11">Bristol N2</strain>
    </source>
</reference>
<dbReference type="InterPro" id="IPR058543">
    <property type="entry name" value="Beta-prop_RSE1/DDB1/CPSF1_2nd"/>
</dbReference>
<dbReference type="OMA" id="PRATGHW"/>
<dbReference type="GO" id="GO:0005686">
    <property type="term" value="C:U2 snRNP"/>
    <property type="evidence" value="ECO:0000318"/>
    <property type="project" value="GO_Central"/>
</dbReference>
<dbReference type="Pfam" id="PF03178">
    <property type="entry name" value="CPSF_A"/>
    <property type="match status" value="1"/>
</dbReference>
<evidence type="ECO:0000256" key="6">
    <source>
        <dbReference type="ARBA" id="ARBA00038266"/>
    </source>
</evidence>
<evidence type="ECO:0000256" key="1">
    <source>
        <dbReference type="ARBA" id="ARBA00004123"/>
    </source>
</evidence>
<keyword evidence="4" id="KW-0508">mRNA splicing</keyword>
<dbReference type="EMBL" id="BX284601">
    <property type="protein sequence ID" value="CCD68627.1"/>
    <property type="molecule type" value="Genomic_DNA"/>
</dbReference>
<dbReference type="FunFam" id="1.10.150.910:FF:000002">
    <property type="entry name" value="Splicing factor 3B subunit 3"/>
    <property type="match status" value="1"/>
</dbReference>
<evidence type="ECO:0000259" key="8">
    <source>
        <dbReference type="Pfam" id="PF10433"/>
    </source>
</evidence>
<comment type="subcellular location">
    <subcellularLocation>
        <location evidence="1">Nucleus</location>
    </subcellularLocation>
</comment>
<evidence type="ECO:0000256" key="3">
    <source>
        <dbReference type="ARBA" id="ARBA00022728"/>
    </source>
</evidence>
<dbReference type="RefSeq" id="NP_491953.1">
    <property type="nucleotide sequence ID" value="NM_059552.4"/>
</dbReference>
<feature type="domain" description="RSE1/DDB1/CPSF1 second beta-propeller" evidence="9">
    <location>
        <begin position="444"/>
        <end position="758"/>
    </location>
</feature>
<evidence type="ECO:0000256" key="2">
    <source>
        <dbReference type="ARBA" id="ARBA00022664"/>
    </source>
</evidence>
<dbReference type="GO" id="GO:0030620">
    <property type="term" value="F:U2 snRNA binding"/>
    <property type="evidence" value="ECO:0000318"/>
    <property type="project" value="GO_Central"/>
</dbReference>
<name>O44985_CAEEL</name>
<dbReference type="CTD" id="172406"/>
<dbReference type="Proteomes" id="UP000001940">
    <property type="component" value="Chromosome I"/>
</dbReference>
<evidence type="ECO:0000313" key="11">
    <source>
        <dbReference type="Proteomes" id="UP000001940"/>
    </source>
</evidence>
<dbReference type="AGR" id="WB:WBGene00019323"/>
<dbReference type="InterPro" id="IPR015943">
    <property type="entry name" value="WD40/YVTN_repeat-like_dom_sf"/>
</dbReference>
<keyword evidence="13" id="KW-1267">Proteomics identification</keyword>
<evidence type="ECO:0000256" key="4">
    <source>
        <dbReference type="ARBA" id="ARBA00023187"/>
    </source>
</evidence>
<dbReference type="Pfam" id="PF10433">
    <property type="entry name" value="Beta-prop_RSE1_1st"/>
    <property type="match status" value="1"/>
</dbReference>
<dbReference type="GO" id="GO:0005634">
    <property type="term" value="C:nucleus"/>
    <property type="evidence" value="ECO:0000318"/>
    <property type="project" value="GO_Central"/>
</dbReference>
<keyword evidence="2" id="KW-0507">mRNA processing</keyword>
<evidence type="ECO:0000259" key="9">
    <source>
        <dbReference type="Pfam" id="PF23726"/>
    </source>
</evidence>
<evidence type="ECO:0007829" key="13">
    <source>
        <dbReference type="PeptideAtlas" id="O44985"/>
    </source>
</evidence>
<feature type="domain" description="RSE1/DDB1/CPSF1 C-terminal" evidence="7">
    <location>
        <begin position="857"/>
        <end position="1186"/>
    </location>
</feature>
<comment type="similarity">
    <text evidence="6">Belongs to the RSE1 family.</text>
</comment>
<dbReference type="PaxDb" id="6239-K02F2.3"/>
<dbReference type="SMR" id="O44985"/>
<proteinExistence type="evidence at protein level"/>
<dbReference type="UCSC" id="K02F2.3">
    <property type="organism name" value="c. elegans"/>
</dbReference>
<dbReference type="FunFam" id="2.130.10.10:FF:000031">
    <property type="entry name" value="Splicing factor 3b subunit 3"/>
    <property type="match status" value="1"/>
</dbReference>
<dbReference type="STRING" id="6239.K02F2.3.1"/>
<evidence type="ECO:0000313" key="12">
    <source>
        <dbReference type="WormBase" id="K02F2.3"/>
    </source>
</evidence>
<dbReference type="Pfam" id="PF23726">
    <property type="entry name" value="Beta-prop_RSE1_2nd"/>
    <property type="match status" value="1"/>
</dbReference>
<dbReference type="PANTHER" id="PTHR10644">
    <property type="entry name" value="DNA REPAIR/RNA PROCESSING CPSF FAMILY"/>
    <property type="match status" value="1"/>
</dbReference>
<dbReference type="PhylomeDB" id="O44985"/>
<dbReference type="PeptideAtlas" id="O44985"/>
<evidence type="ECO:0000256" key="5">
    <source>
        <dbReference type="ARBA" id="ARBA00023242"/>
    </source>
</evidence>
<dbReference type="OrthoDB" id="436637at2759"/>
<evidence type="ECO:0000313" key="10">
    <source>
        <dbReference type="EMBL" id="CCD68627.1"/>
    </source>
</evidence>
<dbReference type="AlphaFoldDB" id="O44985"/>
<keyword evidence="3" id="KW-0747">Spliceosome</keyword>
<dbReference type="GO" id="GO:0000398">
    <property type="term" value="P:mRNA splicing, via spliceosome"/>
    <property type="evidence" value="ECO:0000318"/>
    <property type="project" value="GO_Central"/>
</dbReference>
<keyword evidence="11" id="KW-1185">Reference proteome</keyword>
<protein>
    <submittedName>
        <fullName evidence="10">Splicing factor 3B subunit 3</fullName>
    </submittedName>
</protein>
<dbReference type="WormBase" id="K02F2.3">
    <property type="protein sequence ID" value="CE17155"/>
    <property type="gene ID" value="WBGene00019323"/>
    <property type="gene designation" value="teg-4"/>
</dbReference>